<protein>
    <submittedName>
        <fullName evidence="1">tRNA methyltransferase, has a role in tRNA modification</fullName>
        <ecNumber evidence="1">2.1.1.229</ecNumber>
    </submittedName>
</protein>
<dbReference type="EC" id="2.1.1.229" evidence="1"/>
<keyword evidence="2" id="KW-1185">Reference proteome</keyword>
<reference evidence="1" key="1">
    <citation type="submission" date="2023-07" db="EMBL/GenBank/DDBJ databases">
        <title>Black Yeasts Isolated from many extreme environments.</title>
        <authorList>
            <person name="Coleine C."/>
            <person name="Stajich J.E."/>
            <person name="Selbmann L."/>
        </authorList>
    </citation>
    <scope>NUCLEOTIDE SEQUENCE</scope>
    <source>
        <strain evidence="1">CCFEE 5714</strain>
    </source>
</reference>
<keyword evidence="1" id="KW-0489">Methyltransferase</keyword>
<dbReference type="EMBL" id="JAUTXU010000143">
    <property type="protein sequence ID" value="KAK3704089.1"/>
    <property type="molecule type" value="Genomic_DNA"/>
</dbReference>
<evidence type="ECO:0000313" key="1">
    <source>
        <dbReference type="EMBL" id="KAK3704089.1"/>
    </source>
</evidence>
<accession>A0ACC3MVH7</accession>
<sequence>MRYVRHDRYDLTLRKVGGGVVVSEKSTSDGNLPKRGSKFVRSSYANRSKSMSARMEQGEQYEREHVHDVYEQIASHFSSTRYRPWPIVERFLKSLPDGSVGLDVGCGNGKYLAVNSDIFMVASDRSSNLIAIAAQHEPHSAIVSDILELPHHRESFDFAISIAVVHHLSTVERRVEAVRSILEPLRQGGQALIYVWALEQESSRRGWSEKDEQDVMVPWVIRGSKKPLKGVRAARDADGATHENEDKVFHRYYHLYSKGELERDIGNAGGVVLESGYEKDNWWAIAVKHAA</sequence>
<dbReference type="Proteomes" id="UP001281147">
    <property type="component" value="Unassembled WGS sequence"/>
</dbReference>
<keyword evidence="1" id="KW-0808">Transferase</keyword>
<evidence type="ECO:0000313" key="2">
    <source>
        <dbReference type="Proteomes" id="UP001281147"/>
    </source>
</evidence>
<name>A0ACC3MVH7_9PEZI</name>
<gene>
    <name evidence="1" type="primary">TRM9_2</name>
    <name evidence="1" type="ORF">LTR37_014064</name>
</gene>
<organism evidence="1 2">
    <name type="scientific">Vermiconidia calcicola</name>
    <dbReference type="NCBI Taxonomy" id="1690605"/>
    <lineage>
        <taxon>Eukaryota</taxon>
        <taxon>Fungi</taxon>
        <taxon>Dikarya</taxon>
        <taxon>Ascomycota</taxon>
        <taxon>Pezizomycotina</taxon>
        <taxon>Dothideomycetes</taxon>
        <taxon>Dothideomycetidae</taxon>
        <taxon>Mycosphaerellales</taxon>
        <taxon>Extremaceae</taxon>
        <taxon>Vermiconidia</taxon>
    </lineage>
</organism>
<proteinExistence type="predicted"/>
<comment type="caution">
    <text evidence="1">The sequence shown here is derived from an EMBL/GenBank/DDBJ whole genome shotgun (WGS) entry which is preliminary data.</text>
</comment>